<dbReference type="RefSeq" id="WP_163299364.1">
    <property type="nucleotide sequence ID" value="NZ_JAAGRR010000139.1"/>
</dbReference>
<reference evidence="1 2" key="1">
    <citation type="submission" date="2020-02" db="EMBL/GenBank/DDBJ databases">
        <title>Comparative genomics of sulfur disproportionating microorganisms.</title>
        <authorList>
            <person name="Ward L.M."/>
            <person name="Bertran E."/>
            <person name="Johnston D.T."/>
        </authorList>
    </citation>
    <scope>NUCLEOTIDE SEQUENCE [LARGE SCALE GENOMIC DNA]</scope>
    <source>
        <strain evidence="1 2">DSM 100025</strain>
    </source>
</reference>
<gene>
    <name evidence="1" type="ORF">G3N55_10425</name>
</gene>
<keyword evidence="2" id="KW-1185">Reference proteome</keyword>
<evidence type="ECO:0000313" key="1">
    <source>
        <dbReference type="EMBL" id="NDY43254.1"/>
    </source>
</evidence>
<dbReference type="EMBL" id="JAAGRR010000139">
    <property type="protein sequence ID" value="NDY43254.1"/>
    <property type="molecule type" value="Genomic_DNA"/>
</dbReference>
<dbReference type="Proteomes" id="UP000469346">
    <property type="component" value="Unassembled WGS sequence"/>
</dbReference>
<protein>
    <recommendedName>
        <fullName evidence="3">Flavodoxin</fullName>
    </recommendedName>
</protein>
<dbReference type="Gene3D" id="3.40.50.360">
    <property type="match status" value="1"/>
</dbReference>
<accession>A0A6N9TU38</accession>
<comment type="caution">
    <text evidence="1">The sequence shown here is derived from an EMBL/GenBank/DDBJ whole genome shotgun (WGS) entry which is preliminary data.</text>
</comment>
<dbReference type="AlphaFoldDB" id="A0A6N9TU38"/>
<evidence type="ECO:0000313" key="2">
    <source>
        <dbReference type="Proteomes" id="UP000469346"/>
    </source>
</evidence>
<evidence type="ECO:0008006" key="3">
    <source>
        <dbReference type="Google" id="ProtNLM"/>
    </source>
</evidence>
<proteinExistence type="predicted"/>
<dbReference type="SUPFAM" id="SSF52218">
    <property type="entry name" value="Flavoproteins"/>
    <property type="match status" value="1"/>
</dbReference>
<organism evidence="1 2">
    <name type="scientific">Dissulfurirhabdus thermomarina</name>
    <dbReference type="NCBI Taxonomy" id="1765737"/>
    <lineage>
        <taxon>Bacteria</taxon>
        <taxon>Deltaproteobacteria</taxon>
        <taxon>Dissulfurirhabdaceae</taxon>
        <taxon>Dissulfurirhabdus</taxon>
    </lineage>
</organism>
<name>A0A6N9TU38_DISTH</name>
<dbReference type="InterPro" id="IPR029039">
    <property type="entry name" value="Flavoprotein-like_sf"/>
</dbReference>
<sequence length="220" mass="24926">MADRPATAPRILLLFFSLSGQTRRLIRAMADGMRAAGADVVEARLRPERPIPFPLPSLRRTFWMMLRTFFRARTPIRPLAPEARSGRFDLVVLAGPTWSFNPSGPVLAFLDRDGAAVLGGRTVLPVISCRGYWRAHWWGLYGRIRRCGGRPLAPWVYTHPVAEPWRTLGVLLTIAGWNVKRVGFLARRYAHYGHSEDQVRDAAEKGRRFVRWMADRPPGG</sequence>